<dbReference type="Proteomes" id="UP000784294">
    <property type="component" value="Unassembled WGS sequence"/>
</dbReference>
<sequence>MRGKAYVALTLDLIQQACVCKDTLTAHVLILSAPYCFPLNMFVVKVYRSRMICLQTLQSVCPKDDVCLVVSSAPLMERKAPAKLGPKRSEFLSSCMVMGKI</sequence>
<evidence type="ECO:0000313" key="1">
    <source>
        <dbReference type="EMBL" id="VEL37966.1"/>
    </source>
</evidence>
<evidence type="ECO:0000313" key="2">
    <source>
        <dbReference type="Proteomes" id="UP000784294"/>
    </source>
</evidence>
<protein>
    <submittedName>
        <fullName evidence="1">Uncharacterized protein</fullName>
    </submittedName>
</protein>
<comment type="caution">
    <text evidence="1">The sequence shown here is derived from an EMBL/GenBank/DDBJ whole genome shotgun (WGS) entry which is preliminary data.</text>
</comment>
<proteinExistence type="predicted"/>
<dbReference type="AlphaFoldDB" id="A0A3S5B9U4"/>
<reference evidence="1" key="1">
    <citation type="submission" date="2018-11" db="EMBL/GenBank/DDBJ databases">
        <authorList>
            <consortium name="Pathogen Informatics"/>
        </authorList>
    </citation>
    <scope>NUCLEOTIDE SEQUENCE</scope>
</reference>
<organism evidence="1 2">
    <name type="scientific">Protopolystoma xenopodis</name>
    <dbReference type="NCBI Taxonomy" id="117903"/>
    <lineage>
        <taxon>Eukaryota</taxon>
        <taxon>Metazoa</taxon>
        <taxon>Spiralia</taxon>
        <taxon>Lophotrochozoa</taxon>
        <taxon>Platyhelminthes</taxon>
        <taxon>Monogenea</taxon>
        <taxon>Polyopisthocotylea</taxon>
        <taxon>Polystomatidea</taxon>
        <taxon>Polystomatidae</taxon>
        <taxon>Protopolystoma</taxon>
    </lineage>
</organism>
<name>A0A3S5B9U4_9PLAT</name>
<keyword evidence="2" id="KW-1185">Reference proteome</keyword>
<gene>
    <name evidence="1" type="ORF">PXEA_LOCUS31406</name>
</gene>
<accession>A0A3S5B9U4</accession>
<dbReference type="EMBL" id="CAAALY010256471">
    <property type="protein sequence ID" value="VEL37966.1"/>
    <property type="molecule type" value="Genomic_DNA"/>
</dbReference>